<comment type="caution">
    <text evidence="2">The sequence shown here is derived from an EMBL/GenBank/DDBJ whole genome shotgun (WGS) entry which is preliminary data.</text>
</comment>
<name>A0ABQ0H171_9HYPH</name>
<dbReference type="EMBL" id="BAAFZP010000001">
    <property type="protein sequence ID" value="GAB1582683.1"/>
    <property type="molecule type" value="Genomic_DNA"/>
</dbReference>
<evidence type="ECO:0000256" key="1">
    <source>
        <dbReference type="SAM" id="MobiDB-lite"/>
    </source>
</evidence>
<sequence>MAAVIGFAGLSLSGCVSETGYYEGYYGPGRYDPYYDRSYYGGGIAYDRYYYRDRDYYRRRHWDRDRDRPDYNRPDRPDRPAYRSDRPQREVTRHSDRPIRFEVPTEGGGRRVVIPGRDY</sequence>
<feature type="compositionally biased region" description="Basic and acidic residues" evidence="1">
    <location>
        <begin position="62"/>
        <end position="100"/>
    </location>
</feature>
<evidence type="ECO:0000313" key="2">
    <source>
        <dbReference type="EMBL" id="GAB1582683.1"/>
    </source>
</evidence>
<evidence type="ECO:0008006" key="4">
    <source>
        <dbReference type="Google" id="ProtNLM"/>
    </source>
</evidence>
<organism evidence="2 3">
    <name type="scientific">Phyllobacterium phragmitis</name>
    <dbReference type="NCBI Taxonomy" id="2670329"/>
    <lineage>
        <taxon>Bacteria</taxon>
        <taxon>Pseudomonadati</taxon>
        <taxon>Pseudomonadota</taxon>
        <taxon>Alphaproteobacteria</taxon>
        <taxon>Hyphomicrobiales</taxon>
        <taxon>Phyllobacteriaceae</taxon>
        <taxon>Phyllobacterium</taxon>
    </lineage>
</organism>
<accession>A0ABQ0H171</accession>
<evidence type="ECO:0000313" key="3">
    <source>
        <dbReference type="Proteomes" id="UP001628091"/>
    </source>
</evidence>
<dbReference type="Proteomes" id="UP001628091">
    <property type="component" value="Unassembled WGS sequence"/>
</dbReference>
<gene>
    <name evidence="2" type="ORF">PPNSA23_26260</name>
</gene>
<proteinExistence type="predicted"/>
<keyword evidence="3" id="KW-1185">Reference proteome</keyword>
<reference evidence="2 3" key="1">
    <citation type="submission" date="2024-10" db="EMBL/GenBank/DDBJ databases">
        <title>Isolation, draft genome sequencing and identification of Phyllobacterium sp. NSA23, isolated from leaf soil.</title>
        <authorList>
            <person name="Akita H."/>
        </authorList>
    </citation>
    <scope>NUCLEOTIDE SEQUENCE [LARGE SCALE GENOMIC DNA]</scope>
    <source>
        <strain evidence="2 3">NSA23</strain>
    </source>
</reference>
<protein>
    <recommendedName>
        <fullName evidence="4">Lipoprotein</fullName>
    </recommendedName>
</protein>
<feature type="region of interest" description="Disordered" evidence="1">
    <location>
        <begin position="62"/>
        <end position="119"/>
    </location>
</feature>